<evidence type="ECO:0000313" key="3">
    <source>
        <dbReference type="Proteomes" id="UP000596661"/>
    </source>
</evidence>
<name>A0A803PK92_CANSA</name>
<keyword evidence="3" id="KW-1185">Reference proteome</keyword>
<evidence type="ECO:0000256" key="1">
    <source>
        <dbReference type="SAM" id="MobiDB-lite"/>
    </source>
</evidence>
<evidence type="ECO:0000313" key="2">
    <source>
        <dbReference type="EnsemblPlants" id="cds.evm.model.05.1161"/>
    </source>
</evidence>
<dbReference type="Proteomes" id="UP000596661">
    <property type="component" value="Chromosome 5"/>
</dbReference>
<dbReference type="EMBL" id="UZAU01000500">
    <property type="status" value="NOT_ANNOTATED_CDS"/>
    <property type="molecule type" value="Genomic_DNA"/>
</dbReference>
<proteinExistence type="predicted"/>
<dbReference type="AlphaFoldDB" id="A0A803PK92"/>
<accession>A0A803PK92</accession>
<dbReference type="Gramene" id="evm.model.05.1161">
    <property type="protein sequence ID" value="cds.evm.model.05.1161"/>
    <property type="gene ID" value="evm.TU.05.1161"/>
</dbReference>
<protein>
    <submittedName>
        <fullName evidence="2">Uncharacterized protein</fullName>
    </submittedName>
</protein>
<sequence length="102" mass="11923">MMIENMEKSKTKLKTENSTHQDEELYPGNTKHSLFNLIFSELLSEESSLNWGKIGGNPLEDRVDSHLVDSLGDIGKYSKLSFQRDNKIVYQEKFEWEKKKKL</sequence>
<organism evidence="2 3">
    <name type="scientific">Cannabis sativa</name>
    <name type="common">Hemp</name>
    <name type="synonym">Marijuana</name>
    <dbReference type="NCBI Taxonomy" id="3483"/>
    <lineage>
        <taxon>Eukaryota</taxon>
        <taxon>Viridiplantae</taxon>
        <taxon>Streptophyta</taxon>
        <taxon>Embryophyta</taxon>
        <taxon>Tracheophyta</taxon>
        <taxon>Spermatophyta</taxon>
        <taxon>Magnoliopsida</taxon>
        <taxon>eudicotyledons</taxon>
        <taxon>Gunneridae</taxon>
        <taxon>Pentapetalae</taxon>
        <taxon>rosids</taxon>
        <taxon>fabids</taxon>
        <taxon>Rosales</taxon>
        <taxon>Cannabaceae</taxon>
        <taxon>Cannabis</taxon>
    </lineage>
</organism>
<feature type="compositionally biased region" description="Basic and acidic residues" evidence="1">
    <location>
        <begin position="1"/>
        <end position="23"/>
    </location>
</feature>
<reference evidence="2" key="1">
    <citation type="submission" date="2018-11" db="EMBL/GenBank/DDBJ databases">
        <authorList>
            <person name="Grassa J C."/>
        </authorList>
    </citation>
    <scope>NUCLEOTIDE SEQUENCE [LARGE SCALE GENOMIC DNA]</scope>
</reference>
<reference evidence="2" key="2">
    <citation type="submission" date="2021-03" db="UniProtKB">
        <authorList>
            <consortium name="EnsemblPlants"/>
        </authorList>
    </citation>
    <scope>IDENTIFICATION</scope>
</reference>
<feature type="region of interest" description="Disordered" evidence="1">
    <location>
        <begin position="1"/>
        <end position="27"/>
    </location>
</feature>
<dbReference type="EnsemblPlants" id="evm.model.05.1161">
    <property type="protein sequence ID" value="cds.evm.model.05.1161"/>
    <property type="gene ID" value="evm.TU.05.1161"/>
</dbReference>